<keyword evidence="2" id="KW-1185">Reference proteome</keyword>
<sequence>MRTLISYDVDGGWNEVIDAALANGFQNCMDSRAGWKKLPDTTLIHPSEDTGAVRRLFLRHGHTSGCGCGGHPDRR</sequence>
<dbReference type="Proteomes" id="UP001595711">
    <property type="component" value="Unassembled WGS sequence"/>
</dbReference>
<proteinExistence type="predicted"/>
<protein>
    <submittedName>
        <fullName evidence="1">Uncharacterized protein</fullName>
    </submittedName>
</protein>
<gene>
    <name evidence="1" type="ORF">ACFOOQ_22835</name>
</gene>
<dbReference type="RefSeq" id="WP_379730033.1">
    <property type="nucleotide sequence ID" value="NZ_JBHRYJ010000009.1"/>
</dbReference>
<organism evidence="1 2">
    <name type="scientific">Ferrovibrio xuzhouensis</name>
    <dbReference type="NCBI Taxonomy" id="1576914"/>
    <lineage>
        <taxon>Bacteria</taxon>
        <taxon>Pseudomonadati</taxon>
        <taxon>Pseudomonadota</taxon>
        <taxon>Alphaproteobacteria</taxon>
        <taxon>Rhodospirillales</taxon>
        <taxon>Rhodospirillaceae</taxon>
        <taxon>Ferrovibrio</taxon>
    </lineage>
</organism>
<accession>A0ABV7VMC0</accession>
<dbReference type="EMBL" id="JBHRYJ010000009">
    <property type="protein sequence ID" value="MFC3678400.1"/>
    <property type="molecule type" value="Genomic_DNA"/>
</dbReference>
<reference evidence="2" key="1">
    <citation type="journal article" date="2019" name="Int. J. Syst. Evol. Microbiol.">
        <title>The Global Catalogue of Microorganisms (GCM) 10K type strain sequencing project: providing services to taxonomists for standard genome sequencing and annotation.</title>
        <authorList>
            <consortium name="The Broad Institute Genomics Platform"/>
            <consortium name="The Broad Institute Genome Sequencing Center for Infectious Disease"/>
            <person name="Wu L."/>
            <person name="Ma J."/>
        </authorList>
    </citation>
    <scope>NUCLEOTIDE SEQUENCE [LARGE SCALE GENOMIC DNA]</scope>
    <source>
        <strain evidence="2">KCTC 42182</strain>
    </source>
</reference>
<name>A0ABV7VMC0_9PROT</name>
<evidence type="ECO:0000313" key="2">
    <source>
        <dbReference type="Proteomes" id="UP001595711"/>
    </source>
</evidence>
<comment type="caution">
    <text evidence="1">The sequence shown here is derived from an EMBL/GenBank/DDBJ whole genome shotgun (WGS) entry which is preliminary data.</text>
</comment>
<evidence type="ECO:0000313" key="1">
    <source>
        <dbReference type="EMBL" id="MFC3678400.1"/>
    </source>
</evidence>